<feature type="non-terminal residue" evidence="1">
    <location>
        <position position="1"/>
    </location>
</feature>
<sequence>RTRWYFWKTDAYPIPRKEIETSSANMHIIPANEQVENELDDILVGEIILLDGYLVKITTDDGFRWQSSLSRNDTGGGACEVVRVKKLLRLK</sequence>
<evidence type="ECO:0000313" key="1">
    <source>
        <dbReference type="EMBL" id="VAX15145.1"/>
    </source>
</evidence>
<reference evidence="1" key="1">
    <citation type="submission" date="2018-06" db="EMBL/GenBank/DDBJ databases">
        <authorList>
            <person name="Zhirakovskaya E."/>
        </authorList>
    </citation>
    <scope>NUCLEOTIDE SEQUENCE</scope>
</reference>
<proteinExistence type="predicted"/>
<protein>
    <submittedName>
        <fullName evidence="1">Uncharacterized protein</fullName>
    </submittedName>
</protein>
<gene>
    <name evidence="1" type="ORF">MNBD_IGNAVI01-798</name>
</gene>
<name>A0A3B1C8Y7_9ZZZZ</name>
<dbReference type="EMBL" id="UOGD01000007">
    <property type="protein sequence ID" value="VAX15145.1"/>
    <property type="molecule type" value="Genomic_DNA"/>
</dbReference>
<dbReference type="AlphaFoldDB" id="A0A3B1C8Y7"/>
<organism evidence="1">
    <name type="scientific">hydrothermal vent metagenome</name>
    <dbReference type="NCBI Taxonomy" id="652676"/>
    <lineage>
        <taxon>unclassified sequences</taxon>
        <taxon>metagenomes</taxon>
        <taxon>ecological metagenomes</taxon>
    </lineage>
</organism>
<accession>A0A3B1C8Y7</accession>